<protein>
    <recommendedName>
        <fullName evidence="2">ParB-like N-terminal domain-containing protein</fullName>
    </recommendedName>
</protein>
<dbReference type="Proteomes" id="UP000309061">
    <property type="component" value="Chromosome"/>
</dbReference>
<dbReference type="OrthoDB" id="2053844at2"/>
<evidence type="ECO:0000313" key="4">
    <source>
        <dbReference type="Proteomes" id="UP000309061"/>
    </source>
</evidence>
<dbReference type="InterPro" id="IPR036086">
    <property type="entry name" value="ParB/Sulfiredoxin_sf"/>
</dbReference>
<gene>
    <name evidence="3" type="ORF">H2LOC_013935</name>
</gene>
<dbReference type="PANTHER" id="PTHR33375:SF1">
    <property type="entry name" value="CHROMOSOME-PARTITIONING PROTEIN PARB-RELATED"/>
    <property type="match status" value="1"/>
</dbReference>
<evidence type="ECO:0000313" key="3">
    <source>
        <dbReference type="EMBL" id="QGM46705.1"/>
    </source>
</evidence>
<organism evidence="3 4">
    <name type="scientific">Methylocystis heyeri</name>
    <dbReference type="NCBI Taxonomy" id="391905"/>
    <lineage>
        <taxon>Bacteria</taxon>
        <taxon>Pseudomonadati</taxon>
        <taxon>Pseudomonadota</taxon>
        <taxon>Alphaproteobacteria</taxon>
        <taxon>Hyphomicrobiales</taxon>
        <taxon>Methylocystaceae</taxon>
        <taxon>Methylocystis</taxon>
    </lineage>
</organism>
<dbReference type="KEGG" id="mhey:H2LOC_013935"/>
<reference evidence="3 4" key="1">
    <citation type="submission" date="2019-11" db="EMBL/GenBank/DDBJ databases">
        <title>The genome sequence of Methylocystis heyeri.</title>
        <authorList>
            <person name="Oshkin I.Y."/>
            <person name="Miroshnikov K."/>
            <person name="Dedysh S.N."/>
        </authorList>
    </citation>
    <scope>NUCLEOTIDE SEQUENCE [LARGE SCALE GENOMIC DNA]</scope>
    <source>
        <strain evidence="3 4">H2</strain>
    </source>
</reference>
<dbReference type="Gene3D" id="3.90.1530.30">
    <property type="match status" value="1"/>
</dbReference>
<feature type="domain" description="ParB-like N-terminal" evidence="2">
    <location>
        <begin position="5"/>
        <end position="104"/>
    </location>
</feature>
<feature type="coiled-coil region" evidence="1">
    <location>
        <begin position="83"/>
        <end position="110"/>
    </location>
</feature>
<dbReference type="GO" id="GO:0005694">
    <property type="term" value="C:chromosome"/>
    <property type="evidence" value="ECO:0007669"/>
    <property type="project" value="TreeGrafter"/>
</dbReference>
<sequence length="283" mass="31601">MQIPEKIAIADIDATDRLRPVDVAHAQFIADSIERKGNGVVGEGLDQPIIVRPKSAGGYQLVIGGHRHWAMVDLGWKELVVGKHVMVQELDDLEAKIAEIDENVARRDLNPLDRAIFIAKRRELFVKKYGETRGRKRKDIEFKEEEKNPNLGVFLSSRFSEETAKRIGYSKGTIDRALHIANNLSEEIIAAIRGTGVETNQQELLALAEAEPEQQLALARKISSGEAKTVLQAKWACGFERQPANDPQGRLLTNLSESFDKASKATRASFMKKFGLAYAETRR</sequence>
<dbReference type="SUPFAM" id="SSF109709">
    <property type="entry name" value="KorB DNA-binding domain-like"/>
    <property type="match status" value="1"/>
</dbReference>
<dbReference type="InterPro" id="IPR050336">
    <property type="entry name" value="Chromosome_partition/occlusion"/>
</dbReference>
<evidence type="ECO:0000259" key="2">
    <source>
        <dbReference type="SMART" id="SM00470"/>
    </source>
</evidence>
<keyword evidence="4" id="KW-1185">Reference proteome</keyword>
<accession>A0A6B8KII1</accession>
<name>A0A6B8KII1_9HYPH</name>
<dbReference type="GO" id="GO:0007059">
    <property type="term" value="P:chromosome segregation"/>
    <property type="evidence" value="ECO:0007669"/>
    <property type="project" value="TreeGrafter"/>
</dbReference>
<dbReference type="Gene3D" id="1.10.10.2830">
    <property type="match status" value="1"/>
</dbReference>
<dbReference type="PANTHER" id="PTHR33375">
    <property type="entry name" value="CHROMOSOME-PARTITIONING PROTEIN PARB-RELATED"/>
    <property type="match status" value="1"/>
</dbReference>
<proteinExistence type="predicted"/>
<dbReference type="RefSeq" id="WP_136497588.1">
    <property type="nucleotide sequence ID" value="NZ_CP046052.1"/>
</dbReference>
<dbReference type="Pfam" id="PF02195">
    <property type="entry name" value="ParB_N"/>
    <property type="match status" value="1"/>
</dbReference>
<dbReference type="EMBL" id="CP046052">
    <property type="protein sequence ID" value="QGM46705.1"/>
    <property type="molecule type" value="Genomic_DNA"/>
</dbReference>
<dbReference type="InterPro" id="IPR003115">
    <property type="entry name" value="ParB_N"/>
</dbReference>
<keyword evidence="1" id="KW-0175">Coiled coil</keyword>
<dbReference type="SMART" id="SM00470">
    <property type="entry name" value="ParB"/>
    <property type="match status" value="1"/>
</dbReference>
<evidence type="ECO:0000256" key="1">
    <source>
        <dbReference type="SAM" id="Coils"/>
    </source>
</evidence>
<dbReference type="AlphaFoldDB" id="A0A6B8KII1"/>
<dbReference type="SUPFAM" id="SSF110849">
    <property type="entry name" value="ParB/Sulfiredoxin"/>
    <property type="match status" value="1"/>
</dbReference>